<reference evidence="1 2" key="1">
    <citation type="submission" date="2017-05" db="EMBL/GenBank/DDBJ databases">
        <title>Draft genome sequence of Elsinoe australis.</title>
        <authorList>
            <person name="Cheng Q."/>
        </authorList>
    </citation>
    <scope>NUCLEOTIDE SEQUENCE [LARGE SCALE GENOMIC DNA]</scope>
    <source>
        <strain evidence="1 2">NL1</strain>
    </source>
</reference>
<gene>
    <name evidence="1" type="ORF">B9Z65_3334</name>
</gene>
<dbReference type="EMBL" id="NHZQ01000102">
    <property type="protein sequence ID" value="PSK53134.1"/>
    <property type="molecule type" value="Genomic_DNA"/>
</dbReference>
<dbReference type="AlphaFoldDB" id="A0A2P7ZY29"/>
<dbReference type="Proteomes" id="UP000243723">
    <property type="component" value="Unassembled WGS sequence"/>
</dbReference>
<evidence type="ECO:0000313" key="2">
    <source>
        <dbReference type="Proteomes" id="UP000243723"/>
    </source>
</evidence>
<accession>A0A2P7ZY29</accession>
<name>A0A2P7ZY29_9PEZI</name>
<evidence type="ECO:0000313" key="1">
    <source>
        <dbReference type="EMBL" id="PSK53134.1"/>
    </source>
</evidence>
<protein>
    <submittedName>
        <fullName evidence="1">Uncharacterized protein</fullName>
    </submittedName>
</protein>
<dbReference type="OrthoDB" id="3643156at2759"/>
<keyword evidence="2" id="KW-1185">Reference proteome</keyword>
<comment type="caution">
    <text evidence="1">The sequence shown here is derived from an EMBL/GenBank/DDBJ whole genome shotgun (WGS) entry which is preliminary data.</text>
</comment>
<proteinExistence type="predicted"/>
<organism evidence="1 2">
    <name type="scientific">Elsinoe australis</name>
    <dbReference type="NCBI Taxonomy" id="40998"/>
    <lineage>
        <taxon>Eukaryota</taxon>
        <taxon>Fungi</taxon>
        <taxon>Dikarya</taxon>
        <taxon>Ascomycota</taxon>
        <taxon>Pezizomycotina</taxon>
        <taxon>Dothideomycetes</taxon>
        <taxon>Dothideomycetidae</taxon>
        <taxon>Myriangiales</taxon>
        <taxon>Elsinoaceae</taxon>
        <taxon>Elsinoe</taxon>
    </lineage>
</organism>
<sequence>MDVSGGAKCDESFRSAVDRLIGGEGSKQKLGAVLITGEEGKGEAMMALLHQVLRERFWNAEAVDMSRVREFTPDEAFAGPRAAALAEWQTK</sequence>